<dbReference type="Gene3D" id="3.40.50.1260">
    <property type="entry name" value="Phosphoglycerate kinase, N-terminal domain"/>
    <property type="match status" value="1"/>
</dbReference>
<protein>
    <recommendedName>
        <fullName evidence="2">phosphoglycerate kinase</fullName>
        <ecNumber evidence="2">2.7.2.3</ecNumber>
    </recommendedName>
</protein>
<dbReference type="PANTHER" id="PTHR11406">
    <property type="entry name" value="PHOSPHOGLYCERATE KINASE"/>
    <property type="match status" value="1"/>
</dbReference>
<dbReference type="InterPro" id="IPR015824">
    <property type="entry name" value="Phosphoglycerate_kinase_N"/>
</dbReference>
<evidence type="ECO:0000256" key="5">
    <source>
        <dbReference type="ARBA" id="ARBA00022777"/>
    </source>
</evidence>
<keyword evidence="4" id="KW-0547">Nucleotide-binding</keyword>
<accession>X1BDD5</accession>
<dbReference type="GO" id="GO:0004618">
    <property type="term" value="F:phosphoglycerate kinase activity"/>
    <property type="evidence" value="ECO:0007669"/>
    <property type="project" value="UniProtKB-EC"/>
</dbReference>
<comment type="caution">
    <text evidence="7">The sequence shown here is derived from an EMBL/GenBank/DDBJ whole genome shotgun (WGS) entry which is preliminary data.</text>
</comment>
<dbReference type="GO" id="GO:0043531">
    <property type="term" value="F:ADP binding"/>
    <property type="evidence" value="ECO:0007669"/>
    <property type="project" value="TreeGrafter"/>
</dbReference>
<reference evidence="7" key="1">
    <citation type="journal article" date="2014" name="Front. Microbiol.">
        <title>High frequency of phylogenetically diverse reductive dehalogenase-homologous genes in deep subseafloor sedimentary metagenomes.</title>
        <authorList>
            <person name="Kawai M."/>
            <person name="Futagami T."/>
            <person name="Toyoda A."/>
            <person name="Takaki Y."/>
            <person name="Nishi S."/>
            <person name="Hori S."/>
            <person name="Arai W."/>
            <person name="Tsubouchi T."/>
            <person name="Morono Y."/>
            <person name="Uchiyama I."/>
            <person name="Ito T."/>
            <person name="Fujiyama A."/>
            <person name="Inagaki F."/>
            <person name="Takami H."/>
        </authorList>
    </citation>
    <scope>NUCLEOTIDE SEQUENCE</scope>
    <source>
        <strain evidence="7">Expedition CK06-06</strain>
    </source>
</reference>
<evidence type="ECO:0000313" key="7">
    <source>
        <dbReference type="EMBL" id="GAG69986.1"/>
    </source>
</evidence>
<organism evidence="7">
    <name type="scientific">marine sediment metagenome</name>
    <dbReference type="NCBI Taxonomy" id="412755"/>
    <lineage>
        <taxon>unclassified sequences</taxon>
        <taxon>metagenomes</taxon>
        <taxon>ecological metagenomes</taxon>
    </lineage>
</organism>
<dbReference type="PANTHER" id="PTHR11406:SF23">
    <property type="entry name" value="PHOSPHOGLYCERATE KINASE 1, CHLOROPLASTIC-RELATED"/>
    <property type="match status" value="1"/>
</dbReference>
<evidence type="ECO:0000256" key="3">
    <source>
        <dbReference type="ARBA" id="ARBA00022679"/>
    </source>
</evidence>
<keyword evidence="6" id="KW-0067">ATP-binding</keyword>
<dbReference type="Pfam" id="PF00162">
    <property type="entry name" value="PGK"/>
    <property type="match status" value="1"/>
</dbReference>
<dbReference type="GO" id="GO:0006094">
    <property type="term" value="P:gluconeogenesis"/>
    <property type="evidence" value="ECO:0007669"/>
    <property type="project" value="TreeGrafter"/>
</dbReference>
<dbReference type="InterPro" id="IPR036043">
    <property type="entry name" value="Phosphoglycerate_kinase_sf"/>
</dbReference>
<dbReference type="GO" id="GO:0006096">
    <property type="term" value="P:glycolytic process"/>
    <property type="evidence" value="ECO:0007669"/>
    <property type="project" value="InterPro"/>
</dbReference>
<evidence type="ECO:0000256" key="4">
    <source>
        <dbReference type="ARBA" id="ARBA00022741"/>
    </source>
</evidence>
<dbReference type="InterPro" id="IPR001576">
    <property type="entry name" value="Phosphoglycerate_kinase"/>
</dbReference>
<evidence type="ECO:0000256" key="2">
    <source>
        <dbReference type="ARBA" id="ARBA00013061"/>
    </source>
</evidence>
<comment type="catalytic activity">
    <reaction evidence="1">
        <text>(2R)-3-phosphoglycerate + ATP = (2R)-3-phospho-glyceroyl phosphate + ADP</text>
        <dbReference type="Rhea" id="RHEA:14801"/>
        <dbReference type="ChEBI" id="CHEBI:30616"/>
        <dbReference type="ChEBI" id="CHEBI:57604"/>
        <dbReference type="ChEBI" id="CHEBI:58272"/>
        <dbReference type="ChEBI" id="CHEBI:456216"/>
        <dbReference type="EC" id="2.7.2.3"/>
    </reaction>
</comment>
<dbReference type="GO" id="GO:0005524">
    <property type="term" value="F:ATP binding"/>
    <property type="evidence" value="ECO:0007669"/>
    <property type="project" value="UniProtKB-KW"/>
</dbReference>
<dbReference type="AlphaFoldDB" id="X1BDD5"/>
<keyword evidence="3" id="KW-0808">Transferase</keyword>
<dbReference type="EC" id="2.7.2.3" evidence="2"/>
<sequence>INGPLGIFEKQGFEQGTFKVLEAMANSQAFTILGGGHVVAAAHDAGVTDQIKHISTGGGACISFLSGEAMPVVELLTKKTQS</sequence>
<dbReference type="EMBL" id="BART01002916">
    <property type="protein sequence ID" value="GAG69986.1"/>
    <property type="molecule type" value="Genomic_DNA"/>
</dbReference>
<name>X1BDD5_9ZZZZ</name>
<proteinExistence type="predicted"/>
<feature type="non-terminal residue" evidence="7">
    <location>
        <position position="1"/>
    </location>
</feature>
<evidence type="ECO:0000256" key="6">
    <source>
        <dbReference type="ARBA" id="ARBA00022840"/>
    </source>
</evidence>
<keyword evidence="5" id="KW-0418">Kinase</keyword>
<dbReference type="GO" id="GO:0005829">
    <property type="term" value="C:cytosol"/>
    <property type="evidence" value="ECO:0007669"/>
    <property type="project" value="TreeGrafter"/>
</dbReference>
<evidence type="ECO:0000256" key="1">
    <source>
        <dbReference type="ARBA" id="ARBA00000642"/>
    </source>
</evidence>
<dbReference type="PRINTS" id="PR00477">
    <property type="entry name" value="PHGLYCKINASE"/>
</dbReference>
<gene>
    <name evidence="7" type="ORF">S01H4_08480</name>
</gene>
<dbReference type="SUPFAM" id="SSF53748">
    <property type="entry name" value="Phosphoglycerate kinase"/>
    <property type="match status" value="1"/>
</dbReference>